<accession>A0ACB7ZZ17</accession>
<dbReference type="EMBL" id="MU268085">
    <property type="protein sequence ID" value="KAH7906008.1"/>
    <property type="molecule type" value="Genomic_DNA"/>
</dbReference>
<protein>
    <submittedName>
        <fullName evidence="1">Uncharacterized protein</fullName>
    </submittedName>
</protein>
<proteinExistence type="predicted"/>
<dbReference type="Proteomes" id="UP000790377">
    <property type="component" value="Unassembled WGS sequence"/>
</dbReference>
<reference evidence="1" key="1">
    <citation type="journal article" date="2021" name="New Phytol.">
        <title>Evolutionary innovations through gain and loss of genes in the ectomycorrhizal Boletales.</title>
        <authorList>
            <person name="Wu G."/>
            <person name="Miyauchi S."/>
            <person name="Morin E."/>
            <person name="Kuo A."/>
            <person name="Drula E."/>
            <person name="Varga T."/>
            <person name="Kohler A."/>
            <person name="Feng B."/>
            <person name="Cao Y."/>
            <person name="Lipzen A."/>
            <person name="Daum C."/>
            <person name="Hundley H."/>
            <person name="Pangilinan J."/>
            <person name="Johnson J."/>
            <person name="Barry K."/>
            <person name="LaButti K."/>
            <person name="Ng V."/>
            <person name="Ahrendt S."/>
            <person name="Min B."/>
            <person name="Choi I.G."/>
            <person name="Park H."/>
            <person name="Plett J.M."/>
            <person name="Magnuson J."/>
            <person name="Spatafora J.W."/>
            <person name="Nagy L.G."/>
            <person name="Henrissat B."/>
            <person name="Grigoriev I.V."/>
            <person name="Yang Z.L."/>
            <person name="Xu J."/>
            <person name="Martin F.M."/>
        </authorList>
    </citation>
    <scope>NUCLEOTIDE SEQUENCE</scope>
    <source>
        <strain evidence="1">ATCC 28755</strain>
    </source>
</reference>
<comment type="caution">
    <text evidence="1">The sequence shown here is derived from an EMBL/GenBank/DDBJ whole genome shotgun (WGS) entry which is preliminary data.</text>
</comment>
<name>A0ACB7ZZ17_9AGAM</name>
<organism evidence="1 2">
    <name type="scientific">Hygrophoropsis aurantiaca</name>
    <dbReference type="NCBI Taxonomy" id="72124"/>
    <lineage>
        <taxon>Eukaryota</taxon>
        <taxon>Fungi</taxon>
        <taxon>Dikarya</taxon>
        <taxon>Basidiomycota</taxon>
        <taxon>Agaricomycotina</taxon>
        <taxon>Agaricomycetes</taxon>
        <taxon>Agaricomycetidae</taxon>
        <taxon>Boletales</taxon>
        <taxon>Coniophorineae</taxon>
        <taxon>Hygrophoropsidaceae</taxon>
        <taxon>Hygrophoropsis</taxon>
    </lineage>
</organism>
<gene>
    <name evidence="1" type="ORF">BJ138DRAFT_1016872</name>
</gene>
<evidence type="ECO:0000313" key="2">
    <source>
        <dbReference type="Proteomes" id="UP000790377"/>
    </source>
</evidence>
<keyword evidence="2" id="KW-1185">Reference proteome</keyword>
<sequence length="274" mass="30267">MQGGPDPKEGGEIDVHVNQRALSQQSGMRLDSASGPRELFEALLHSMLGHWDLFKNGCLHRDVSTGNICVLKQRVQRPAVTDFEATMSITECIGVITDGDQAINWKLDQRELATHRSGTLPFTSLRLLNAWQNSRVAVHTAIDDIESFLWVLIWALLASIRRRGVLLPAEQIWFHSMNADSNLGRCGILRRITLSAASKQASRLICHFSSIIQTWGEFSLQAAVAIASLVAENPGEPVSLEKYTALCRGFYGKYIDAGVAELSKLPETWAEVGL</sequence>
<evidence type="ECO:0000313" key="1">
    <source>
        <dbReference type="EMBL" id="KAH7906008.1"/>
    </source>
</evidence>